<proteinExistence type="predicted"/>
<dbReference type="PANTHER" id="PTHR33744">
    <property type="entry name" value="CARBOHYDRATE DIACID REGULATOR"/>
    <property type="match status" value="1"/>
</dbReference>
<reference evidence="2 3" key="1">
    <citation type="submission" date="2015-01" db="EMBL/GenBank/DDBJ databases">
        <title>Genome sequence of Anoxybacillus ayderensis strain AB04.</title>
        <authorList>
            <person name="Belduz A.O."/>
            <person name="Canakci S."/>
            <person name="Chan K.-G."/>
            <person name="Kahar U.M."/>
            <person name="Yaakob A.S."/>
            <person name="Chan C.S."/>
            <person name="Goh K.M."/>
        </authorList>
    </citation>
    <scope>NUCLEOTIDE SEQUENCE [LARGE SCALE GENOMIC DNA]</scope>
    <source>
        <strain evidence="2 3">AB04</strain>
    </source>
</reference>
<dbReference type="Pfam" id="PF13556">
    <property type="entry name" value="HTH_30"/>
    <property type="match status" value="1"/>
</dbReference>
<dbReference type="PANTHER" id="PTHR33744:SF15">
    <property type="entry name" value="CARBOHYDRATE DIACID REGULATOR"/>
    <property type="match status" value="1"/>
</dbReference>
<dbReference type="PATRIC" id="fig|265546.4.peg.1084"/>
<dbReference type="InterPro" id="IPR009057">
    <property type="entry name" value="Homeodomain-like_sf"/>
</dbReference>
<dbReference type="AlphaFoldDB" id="A0A0D0G941"/>
<dbReference type="InterPro" id="IPR051448">
    <property type="entry name" value="CdaR-like_regulators"/>
</dbReference>
<dbReference type="SUPFAM" id="SSF46689">
    <property type="entry name" value="Homeodomain-like"/>
    <property type="match status" value="1"/>
</dbReference>
<dbReference type="InterPro" id="IPR025736">
    <property type="entry name" value="PucR_C-HTH_dom"/>
</dbReference>
<feature type="domain" description="PucR C-terminal helix-turn-helix" evidence="1">
    <location>
        <begin position="232"/>
        <end position="288"/>
    </location>
</feature>
<accession>A0A0D0G941</accession>
<keyword evidence="3" id="KW-1185">Reference proteome</keyword>
<evidence type="ECO:0000313" key="2">
    <source>
        <dbReference type="EMBL" id="KIP21860.1"/>
    </source>
</evidence>
<dbReference type="Gene3D" id="1.10.10.2840">
    <property type="entry name" value="PucR C-terminal helix-turn-helix domain"/>
    <property type="match status" value="1"/>
</dbReference>
<dbReference type="EMBL" id="JXTG01000003">
    <property type="protein sequence ID" value="KIP21860.1"/>
    <property type="molecule type" value="Genomic_DNA"/>
</dbReference>
<organism evidence="2 3">
    <name type="scientific">Anoxybacillus ayderensis</name>
    <dbReference type="NCBI Taxonomy" id="265546"/>
    <lineage>
        <taxon>Bacteria</taxon>
        <taxon>Bacillati</taxon>
        <taxon>Bacillota</taxon>
        <taxon>Bacilli</taxon>
        <taxon>Bacillales</taxon>
        <taxon>Anoxybacillaceae</taxon>
        <taxon>Anoxybacillus</taxon>
    </lineage>
</organism>
<dbReference type="InterPro" id="IPR042070">
    <property type="entry name" value="PucR_C-HTH_sf"/>
</dbReference>
<gene>
    <name evidence="2" type="ORF">JV16_01060</name>
</gene>
<evidence type="ECO:0000313" key="3">
    <source>
        <dbReference type="Proteomes" id="UP000032047"/>
    </source>
</evidence>
<sequence>MLEKLRAYYREALIEHGHVSKQEEYEWFATDHGELFGIKKEALTVKERELLATLFTSHQPMPAWMSEQQRAWHRFLIQNDKQSFEQLPCSAHTRFIYFYIQKGTVDAHDFMEAIQSLFPYDVTMISETEQHFIVIEQQGESVASTLPELIDTLCSDFYIQLRAYIGQKCPHAVELVHIFAAEKRYFQIGIKHKPEQRVYCIEDVFPLLLINNEDITYATTFLQAIKQDDDMMKTMKTFFECNLNVSLAAKKLHMHRNSLQYRIDKLIEKTGIDIKQFKGALTVYLAILLYERH</sequence>
<protein>
    <submittedName>
        <fullName evidence="2">Leucine-rich protein</fullName>
    </submittedName>
</protein>
<name>A0A0D0G941_9BACL</name>
<comment type="caution">
    <text evidence="2">The sequence shown here is derived from an EMBL/GenBank/DDBJ whole genome shotgun (WGS) entry which is preliminary data.</text>
</comment>
<dbReference type="Proteomes" id="UP000032047">
    <property type="component" value="Unassembled WGS sequence"/>
</dbReference>
<evidence type="ECO:0000259" key="1">
    <source>
        <dbReference type="Pfam" id="PF13556"/>
    </source>
</evidence>
<dbReference type="RefSeq" id="WP_021095506.1">
    <property type="nucleotide sequence ID" value="NZ_ANOC01000046.1"/>
</dbReference>